<dbReference type="AlphaFoldDB" id="A0A2P2N0B1"/>
<evidence type="ECO:0000313" key="1">
    <source>
        <dbReference type="EMBL" id="MBX35917.1"/>
    </source>
</evidence>
<accession>A0A2P2N0B1</accession>
<proteinExistence type="predicted"/>
<dbReference type="EMBL" id="GGEC01055433">
    <property type="protein sequence ID" value="MBX35917.1"/>
    <property type="molecule type" value="Transcribed_RNA"/>
</dbReference>
<reference evidence="1" key="1">
    <citation type="submission" date="2018-02" db="EMBL/GenBank/DDBJ databases">
        <title>Rhizophora mucronata_Transcriptome.</title>
        <authorList>
            <person name="Meera S.P."/>
            <person name="Sreeshan A."/>
            <person name="Augustine A."/>
        </authorList>
    </citation>
    <scope>NUCLEOTIDE SEQUENCE</scope>
    <source>
        <tissue evidence="1">Leaf</tissue>
    </source>
</reference>
<protein>
    <submittedName>
        <fullName evidence="1">Uncharacterized protein</fullName>
    </submittedName>
</protein>
<sequence length="37" mass="4412">MEHFDCIYLYIIGKFIFYSGEVYWVTIECQSSIRISG</sequence>
<name>A0A2P2N0B1_RHIMU</name>
<organism evidence="1">
    <name type="scientific">Rhizophora mucronata</name>
    <name type="common">Asiatic mangrove</name>
    <dbReference type="NCBI Taxonomy" id="61149"/>
    <lineage>
        <taxon>Eukaryota</taxon>
        <taxon>Viridiplantae</taxon>
        <taxon>Streptophyta</taxon>
        <taxon>Embryophyta</taxon>
        <taxon>Tracheophyta</taxon>
        <taxon>Spermatophyta</taxon>
        <taxon>Magnoliopsida</taxon>
        <taxon>eudicotyledons</taxon>
        <taxon>Gunneridae</taxon>
        <taxon>Pentapetalae</taxon>
        <taxon>rosids</taxon>
        <taxon>fabids</taxon>
        <taxon>Malpighiales</taxon>
        <taxon>Rhizophoraceae</taxon>
        <taxon>Rhizophora</taxon>
    </lineage>
</organism>